<gene>
    <name evidence="1" type="ORF">FYJ35_09270</name>
</gene>
<evidence type="ECO:0000313" key="1">
    <source>
        <dbReference type="EMBL" id="MSS15220.1"/>
    </source>
</evidence>
<reference evidence="1 2" key="1">
    <citation type="submission" date="2019-08" db="EMBL/GenBank/DDBJ databases">
        <title>In-depth cultivation of the pig gut microbiome towards novel bacterial diversity and tailored functional studies.</title>
        <authorList>
            <person name="Wylensek D."/>
            <person name="Hitch T.C.A."/>
            <person name="Clavel T."/>
        </authorList>
    </citation>
    <scope>NUCLEOTIDE SEQUENCE [LARGE SCALE GENOMIC DNA]</scope>
    <source>
        <strain evidence="1 2">Oil+RF-744-WCA-WT-11</strain>
    </source>
</reference>
<organism evidence="1 2">
    <name type="scientific">Porcincola intestinalis</name>
    <dbReference type="NCBI Taxonomy" id="2606632"/>
    <lineage>
        <taxon>Bacteria</taxon>
        <taxon>Bacillati</taxon>
        <taxon>Bacillota</taxon>
        <taxon>Clostridia</taxon>
        <taxon>Lachnospirales</taxon>
        <taxon>Lachnospiraceae</taxon>
        <taxon>Porcincola</taxon>
    </lineage>
</organism>
<accession>A0A6L5X4T1</accession>
<dbReference type="RefSeq" id="WP_154525831.1">
    <property type="nucleotide sequence ID" value="NZ_VULZ01000009.1"/>
</dbReference>
<evidence type="ECO:0000313" key="2">
    <source>
        <dbReference type="Proteomes" id="UP000481852"/>
    </source>
</evidence>
<protein>
    <submittedName>
        <fullName evidence="1">Uncharacterized protein</fullName>
    </submittedName>
</protein>
<proteinExistence type="predicted"/>
<comment type="caution">
    <text evidence="1">The sequence shown here is derived from an EMBL/GenBank/DDBJ whole genome shotgun (WGS) entry which is preliminary data.</text>
</comment>
<dbReference type="Proteomes" id="UP000481852">
    <property type="component" value="Unassembled WGS sequence"/>
</dbReference>
<sequence>MRVQLTEGATDEIKLESDEVHCVLGNERLTGKILRELVSADAAIYSKMVAAIREATLSRDKNFERWSEALLKVADTLRMIK</sequence>
<dbReference type="AlphaFoldDB" id="A0A6L5X4T1"/>
<dbReference type="EMBL" id="VULZ01000009">
    <property type="protein sequence ID" value="MSS15220.1"/>
    <property type="molecule type" value="Genomic_DNA"/>
</dbReference>
<keyword evidence="2" id="KW-1185">Reference proteome</keyword>
<name>A0A6L5X4T1_9FIRM</name>